<dbReference type="KEGG" id="hco:LOKO_02141"/>
<dbReference type="Pfam" id="PF00378">
    <property type="entry name" value="ECH_1"/>
    <property type="match status" value="1"/>
</dbReference>
<evidence type="ECO:0000256" key="3">
    <source>
        <dbReference type="ARBA" id="ARBA00023268"/>
    </source>
</evidence>
<dbReference type="EMBL" id="CP014226">
    <property type="protein sequence ID" value="AMD01204.1"/>
    <property type="molecule type" value="Genomic_DNA"/>
</dbReference>
<evidence type="ECO:0000256" key="1">
    <source>
        <dbReference type="ARBA" id="ARBA00023235"/>
    </source>
</evidence>
<keyword evidence="1" id="KW-0413">Isomerase</keyword>
<organism evidence="4 5">
    <name type="scientific">Halomonas chromatireducens</name>
    <dbReference type="NCBI Taxonomy" id="507626"/>
    <lineage>
        <taxon>Bacteria</taxon>
        <taxon>Pseudomonadati</taxon>
        <taxon>Pseudomonadota</taxon>
        <taxon>Gammaproteobacteria</taxon>
        <taxon>Oceanospirillales</taxon>
        <taxon>Halomonadaceae</taxon>
        <taxon>Halomonas</taxon>
    </lineage>
</organism>
<dbReference type="InterPro" id="IPR001753">
    <property type="entry name" value="Enoyl-CoA_hydra/iso"/>
</dbReference>
<dbReference type="SUPFAM" id="SSF52096">
    <property type="entry name" value="ClpP/crotonase"/>
    <property type="match status" value="1"/>
</dbReference>
<dbReference type="PATRIC" id="fig|507626.3.peg.2133"/>
<keyword evidence="2 4" id="KW-0456">Lyase</keyword>
<protein>
    <submittedName>
        <fullName evidence="4">Putative enoyl-CoA hydratase</fullName>
        <ecNumber evidence="4">4.2.1.17</ecNumber>
    </submittedName>
</protein>
<dbReference type="Gene3D" id="3.90.226.10">
    <property type="entry name" value="2-enoyl-CoA Hydratase, Chain A, domain 1"/>
    <property type="match status" value="1"/>
</dbReference>
<evidence type="ECO:0000256" key="2">
    <source>
        <dbReference type="ARBA" id="ARBA00023239"/>
    </source>
</evidence>
<dbReference type="RefSeq" id="WP_066448717.1">
    <property type="nucleotide sequence ID" value="NZ_CP014226.1"/>
</dbReference>
<keyword evidence="5" id="KW-1185">Reference proteome</keyword>
<dbReference type="CDD" id="cd06558">
    <property type="entry name" value="crotonase-like"/>
    <property type="match status" value="1"/>
</dbReference>
<sequence>MTTPVTYHRHDNIGVITIDNPPVNALGQAVRQGLVEAVAKGIEDHDVRAMLLVAKGRTFIAGADIREFGKPPQAPLLPDVIRHLETSSKPIVVALHGTALGGGLEVALGCQLRVALPGTRVGLPEVKLGLLPGAGGTQRLPRLAGVAAALDLITSGRFASADEALSLGIVDTIRDADSPLDAGLAVAREMLAGKLQPRVTGELPPAQSNPEAIADYRSRLEAEVPELFSPFRCVEAIAASTEGSLDEGLRRERELFLACMDSPQRAGLIHAFFAARAPHKVPGADDTPTLTQVALLGEHSLFRQLEANAERAGVTLTASPVPSTQACLMAPGADAGSCPADALRIVLLTATEATDLEGIEAELALVVPDRGPLVELVSLGAETTEQQAVANLLKVLRQGVVVSNRGSLLAVLTQASDDAVATPHAAMETVSLTLSERGWAYRNSDIDLLAIEALGYPRHLGGPHRQASLTLSDTSENAS</sequence>
<evidence type="ECO:0000313" key="4">
    <source>
        <dbReference type="EMBL" id="AMD01204.1"/>
    </source>
</evidence>
<evidence type="ECO:0000313" key="5">
    <source>
        <dbReference type="Proteomes" id="UP000063387"/>
    </source>
</evidence>
<keyword evidence="3" id="KW-0511">Multifunctional enzyme</keyword>
<proteinExistence type="predicted"/>
<dbReference type="GO" id="GO:0004300">
    <property type="term" value="F:enoyl-CoA hydratase activity"/>
    <property type="evidence" value="ECO:0007669"/>
    <property type="project" value="UniProtKB-EC"/>
</dbReference>
<reference evidence="4 5" key="1">
    <citation type="journal article" date="2016" name="Genome Announc.">
        <title>Draft Genome Sequence of 'Halomonas chromatireducens' Strain AGD 8-3, a Haloalkaliphilic Chromate- and Selenite-Reducing Gammaproteobacterium.</title>
        <authorList>
            <person name="Sharko F.S."/>
            <person name="Shapovalova A.A."/>
            <person name="Tsygankova S.V."/>
            <person name="Komova A.V."/>
            <person name="Boulygina E.S."/>
            <person name="Teslyuk A.B."/>
            <person name="Gotovtsev P.M."/>
            <person name="Namsaraev Z.B."/>
            <person name="Khijniak T.V."/>
            <person name="Nedoluzhko A.V."/>
            <person name="Vasilov R.G."/>
        </authorList>
    </citation>
    <scope>NUCLEOTIDE SEQUENCE [LARGE SCALE GENOMIC DNA]</scope>
    <source>
        <strain evidence="4 5">AGD 8-3</strain>
    </source>
</reference>
<dbReference type="PANTHER" id="PTHR23309">
    <property type="entry name" value="3-HYDROXYACYL-COA DEHYROGENASE"/>
    <property type="match status" value="1"/>
</dbReference>
<dbReference type="OrthoDB" id="5389341at2"/>
<dbReference type="Proteomes" id="UP000063387">
    <property type="component" value="Chromosome"/>
</dbReference>
<accession>A0A125R065</accession>
<gene>
    <name evidence="4" type="primary">fadB_3</name>
    <name evidence="4" type="ORF">LOKO_02141</name>
</gene>
<reference evidence="4 5" key="2">
    <citation type="submission" date="2016-02" db="EMBL/GenBank/DDBJ databases">
        <authorList>
            <person name="Wen L."/>
            <person name="He K."/>
            <person name="Yang H."/>
        </authorList>
    </citation>
    <scope>NUCLEOTIDE SEQUENCE [LARGE SCALE GENOMIC DNA]</scope>
    <source>
        <strain evidence="4 5">AGD 8-3</strain>
    </source>
</reference>
<dbReference type="InterPro" id="IPR029045">
    <property type="entry name" value="ClpP/crotonase-like_dom_sf"/>
</dbReference>
<dbReference type="STRING" id="507626.LOKO_02141"/>
<name>A0A125R065_9GAMM</name>
<dbReference type="AlphaFoldDB" id="A0A125R065"/>
<dbReference type="GO" id="GO:0016853">
    <property type="term" value="F:isomerase activity"/>
    <property type="evidence" value="ECO:0007669"/>
    <property type="project" value="UniProtKB-KW"/>
</dbReference>
<dbReference type="EC" id="4.2.1.17" evidence="4"/>